<dbReference type="FunFam" id="1.10.287.70:FF:000028">
    <property type="entry name" value="potassium voltage-gated channel subfamily D member 3"/>
    <property type="match status" value="1"/>
</dbReference>
<dbReference type="Pfam" id="PF00520">
    <property type="entry name" value="Ion_trans"/>
    <property type="match status" value="1"/>
</dbReference>
<dbReference type="OrthoDB" id="10025005at2759"/>
<comment type="subcellular location">
    <subcellularLocation>
        <location evidence="1">Membrane</location>
        <topology evidence="1">Multi-pass membrane protein</topology>
    </subcellularLocation>
</comment>
<evidence type="ECO:0000256" key="8">
    <source>
        <dbReference type="ARBA" id="ARBA00022989"/>
    </source>
</evidence>
<dbReference type="Proteomes" id="UP000784294">
    <property type="component" value="Unassembled WGS sequence"/>
</dbReference>
<keyword evidence="8 12" id="KW-1133">Transmembrane helix</keyword>
<accession>A0A448XCM7</accession>
<keyword evidence="6" id="KW-0851">Voltage-gated channel</keyword>
<feature type="signal peptide" evidence="13">
    <location>
        <begin position="1"/>
        <end position="20"/>
    </location>
</feature>
<dbReference type="PRINTS" id="PR00169">
    <property type="entry name" value="KCHANNEL"/>
</dbReference>
<keyword evidence="11" id="KW-0407">Ion channel</keyword>
<dbReference type="PANTHER" id="PTHR11537">
    <property type="entry name" value="VOLTAGE-GATED POTASSIUM CHANNEL"/>
    <property type="match status" value="1"/>
</dbReference>
<evidence type="ECO:0000313" key="15">
    <source>
        <dbReference type="EMBL" id="VEL33486.1"/>
    </source>
</evidence>
<feature type="chain" id="PRO_5019358936" description="Ion transport domain-containing protein" evidence="13">
    <location>
        <begin position="21"/>
        <end position="408"/>
    </location>
</feature>
<keyword evidence="9" id="KW-0406">Ion transport</keyword>
<dbReference type="GO" id="GO:0001508">
    <property type="term" value="P:action potential"/>
    <property type="evidence" value="ECO:0007669"/>
    <property type="project" value="TreeGrafter"/>
</dbReference>
<evidence type="ECO:0000256" key="12">
    <source>
        <dbReference type="SAM" id="Phobius"/>
    </source>
</evidence>
<evidence type="ECO:0000256" key="13">
    <source>
        <dbReference type="SAM" id="SignalP"/>
    </source>
</evidence>
<feature type="transmembrane region" description="Helical" evidence="12">
    <location>
        <begin position="265"/>
        <end position="285"/>
    </location>
</feature>
<keyword evidence="7" id="KW-0630">Potassium</keyword>
<evidence type="ECO:0000313" key="16">
    <source>
        <dbReference type="Proteomes" id="UP000784294"/>
    </source>
</evidence>
<feature type="domain" description="Ion transport" evidence="14">
    <location>
        <begin position="132"/>
        <end position="352"/>
    </location>
</feature>
<evidence type="ECO:0000256" key="11">
    <source>
        <dbReference type="ARBA" id="ARBA00023303"/>
    </source>
</evidence>
<dbReference type="Gene3D" id="1.20.120.350">
    <property type="entry name" value="Voltage-gated potassium channels. Chain C"/>
    <property type="match status" value="1"/>
</dbReference>
<evidence type="ECO:0000259" key="14">
    <source>
        <dbReference type="Pfam" id="PF00520"/>
    </source>
</evidence>
<dbReference type="Gene3D" id="1.10.287.70">
    <property type="match status" value="1"/>
</dbReference>
<gene>
    <name evidence="15" type="ORF">PXEA_LOCUS26926</name>
</gene>
<keyword evidence="5" id="KW-0631">Potassium channel</keyword>
<protein>
    <recommendedName>
        <fullName evidence="14">Ion transport domain-containing protein</fullName>
    </recommendedName>
</protein>
<keyword evidence="10 12" id="KW-0472">Membrane</keyword>
<dbReference type="EMBL" id="CAAALY010245863">
    <property type="protein sequence ID" value="VEL33486.1"/>
    <property type="molecule type" value="Genomic_DNA"/>
</dbReference>
<evidence type="ECO:0000256" key="6">
    <source>
        <dbReference type="ARBA" id="ARBA00022882"/>
    </source>
</evidence>
<reference evidence="15" key="1">
    <citation type="submission" date="2018-11" db="EMBL/GenBank/DDBJ databases">
        <authorList>
            <consortium name="Pathogen Informatics"/>
        </authorList>
    </citation>
    <scope>NUCLEOTIDE SEQUENCE</scope>
</reference>
<evidence type="ECO:0000256" key="10">
    <source>
        <dbReference type="ARBA" id="ARBA00023136"/>
    </source>
</evidence>
<sequence length="408" mass="45417">MFVVSLVFVTIFTFVAETHSSFQVSIPDTGRHVNPEEARTNSALPSSSFHASLASLHSTLDLDSYSRTTPSSSVVPRQLAEDNNFSESSLDSNELLARLHAVNHDLVASLLHRASKAGQAQLEPTQMMMAWPGLEIIDYTCAVFFTIDLALRFYASPQRLHFIQSPVTLVELLAVVPYYADFILHLPLKLHGSPSHGDEEASRLGSPGPADAGNVSLPHLPRLRKFVDLVHVFRIFGILRLLKVLRYYAGLQVLIYTLRSSFKDLMLMLTFISVATLIFASLIYFADDPQIFTSIPAACWWAVVTITTVGYGDYYPRYPAGCFIGAACALVGVLVVAFTVPILVNSFMLYYSYADSLNSEKGLRTSDHCCSARAPDNYCRARLSHLRLVNSREEIQLDHHRSLKPREI</sequence>
<dbReference type="SUPFAM" id="SSF81324">
    <property type="entry name" value="Voltage-gated potassium channels"/>
    <property type="match status" value="1"/>
</dbReference>
<organism evidence="15 16">
    <name type="scientific">Protopolystoma xenopodis</name>
    <dbReference type="NCBI Taxonomy" id="117903"/>
    <lineage>
        <taxon>Eukaryota</taxon>
        <taxon>Metazoa</taxon>
        <taxon>Spiralia</taxon>
        <taxon>Lophotrochozoa</taxon>
        <taxon>Platyhelminthes</taxon>
        <taxon>Monogenea</taxon>
        <taxon>Polyopisthocotylea</taxon>
        <taxon>Polystomatidea</taxon>
        <taxon>Polystomatidae</taxon>
        <taxon>Protopolystoma</taxon>
    </lineage>
</organism>
<evidence type="ECO:0000256" key="5">
    <source>
        <dbReference type="ARBA" id="ARBA00022826"/>
    </source>
</evidence>
<keyword evidence="2" id="KW-0813">Transport</keyword>
<evidence type="ECO:0000256" key="7">
    <source>
        <dbReference type="ARBA" id="ARBA00022958"/>
    </source>
</evidence>
<dbReference type="AlphaFoldDB" id="A0A448XCM7"/>
<feature type="transmembrane region" description="Helical" evidence="12">
    <location>
        <begin position="291"/>
        <end position="311"/>
    </location>
</feature>
<evidence type="ECO:0000256" key="3">
    <source>
        <dbReference type="ARBA" id="ARBA00022538"/>
    </source>
</evidence>
<evidence type="ECO:0000256" key="4">
    <source>
        <dbReference type="ARBA" id="ARBA00022692"/>
    </source>
</evidence>
<feature type="transmembrane region" description="Helical" evidence="12">
    <location>
        <begin position="323"/>
        <end position="351"/>
    </location>
</feature>
<evidence type="ECO:0000256" key="1">
    <source>
        <dbReference type="ARBA" id="ARBA00004141"/>
    </source>
</evidence>
<evidence type="ECO:0000256" key="9">
    <source>
        <dbReference type="ARBA" id="ARBA00023065"/>
    </source>
</evidence>
<dbReference type="GO" id="GO:0008076">
    <property type="term" value="C:voltage-gated potassium channel complex"/>
    <property type="evidence" value="ECO:0007669"/>
    <property type="project" value="InterPro"/>
</dbReference>
<dbReference type="InterPro" id="IPR027359">
    <property type="entry name" value="Volt_channel_dom_sf"/>
</dbReference>
<keyword evidence="3" id="KW-0633">Potassium transport</keyword>
<dbReference type="PANTHER" id="PTHR11537:SF252">
    <property type="entry name" value="POTASSIUM VOLTAGE-GATED CHANNEL PROTEIN SHAW"/>
    <property type="match status" value="1"/>
</dbReference>
<comment type="caution">
    <text evidence="15">The sequence shown here is derived from an EMBL/GenBank/DDBJ whole genome shotgun (WGS) entry which is preliminary data.</text>
</comment>
<evidence type="ECO:0000256" key="2">
    <source>
        <dbReference type="ARBA" id="ARBA00022448"/>
    </source>
</evidence>
<dbReference type="GO" id="GO:0005251">
    <property type="term" value="F:delayed rectifier potassium channel activity"/>
    <property type="evidence" value="ECO:0007669"/>
    <property type="project" value="TreeGrafter"/>
</dbReference>
<dbReference type="InterPro" id="IPR005821">
    <property type="entry name" value="Ion_trans_dom"/>
</dbReference>
<keyword evidence="4 12" id="KW-0812">Transmembrane</keyword>
<keyword evidence="16" id="KW-1185">Reference proteome</keyword>
<name>A0A448XCM7_9PLAT</name>
<keyword evidence="13" id="KW-0732">Signal</keyword>
<proteinExistence type="predicted"/>
<dbReference type="InterPro" id="IPR028325">
    <property type="entry name" value="VG_K_chnl"/>
</dbReference>